<sequence length="252" mass="27382">PKPIRNVSVIGIPISAVSMSSALDAIALGLSSGEARGSYVCVSNAHTTVMAHDNESYKKVQIDSFLTLPDGKPLSVAGSKIAPEMERVTGPDLMRKIFSSSEFEGASHYFYGNTRPNVEALVNTLGKEFPSLCIAGFEPSLFRDLTEDEKSELCERIDASGADIVWMGLGAPRQEMLCAQLKGKTNALMVGVGGAFNVLAGIVPEAPRWMQNASLEWLYRLIQEPGRLFKRYAVTNTRFLYLLAKEGCSLAE</sequence>
<reference evidence="4" key="3">
    <citation type="journal article" date="2019" name="Microbiol. Resour. Announc.">
        <title>Draft Genome Sequences of Type Strains of Gordonibacter faecihominis, Paraeggerthella hongkongensis, Parvibacter caecicola,Slackia equolifaciens, Slackia faecicanis, and Slackia isoflavoniconvertens.</title>
        <authorList>
            <person name="Danylec N."/>
            <person name="Stoll D.A."/>
            <person name="Dotsch A."/>
            <person name="Huch M."/>
        </authorList>
    </citation>
    <scope>NUCLEOTIDE SEQUENCE</scope>
    <source>
        <strain evidence="4">DSM 16107</strain>
    </source>
</reference>
<accession>A0A3N0IXE5</accession>
<dbReference type="PANTHER" id="PTHR34136:SF1">
    <property type="entry name" value="UDP-N-ACETYL-D-MANNOSAMINURONIC ACID TRANSFERASE"/>
    <property type="match status" value="1"/>
</dbReference>
<reference evidence="6" key="2">
    <citation type="submission" date="2018-05" db="EMBL/GenBank/DDBJ databases">
        <title>Genome Sequencing of selected type strains of the family Eggerthellaceae.</title>
        <authorList>
            <person name="Danylec N."/>
            <person name="Stoll D.A."/>
            <person name="Doetsch A."/>
            <person name="Huch M."/>
        </authorList>
    </citation>
    <scope>NUCLEOTIDE SEQUENCE [LARGE SCALE GENOMIC DNA]</scope>
    <source>
        <strain evidence="6">DSM 16107</strain>
    </source>
</reference>
<dbReference type="OrthoDB" id="9771846at2"/>
<keyword evidence="1" id="KW-0328">Glycosyltransferase</keyword>
<evidence type="ECO:0000313" key="6">
    <source>
        <dbReference type="Proteomes" id="UP000270112"/>
    </source>
</evidence>
<dbReference type="CDD" id="cd06533">
    <property type="entry name" value="Glyco_transf_WecG_TagA"/>
    <property type="match status" value="1"/>
</dbReference>
<dbReference type="Pfam" id="PF03808">
    <property type="entry name" value="Glyco_tran_WecG"/>
    <property type="match status" value="1"/>
</dbReference>
<evidence type="ECO:0000313" key="4">
    <source>
        <dbReference type="EMBL" id="RNM41376.1"/>
    </source>
</evidence>
<evidence type="ECO:0000256" key="1">
    <source>
        <dbReference type="ARBA" id="ARBA00022676"/>
    </source>
</evidence>
<dbReference type="GO" id="GO:0016758">
    <property type="term" value="F:hexosyltransferase activity"/>
    <property type="evidence" value="ECO:0007669"/>
    <property type="project" value="TreeGrafter"/>
</dbReference>
<dbReference type="PANTHER" id="PTHR34136">
    <property type="match status" value="1"/>
</dbReference>
<keyword evidence="5" id="KW-1185">Reference proteome</keyword>
<keyword evidence="2 4" id="KW-0808">Transferase</keyword>
<organism evidence="4 6">
    <name type="scientific">Eggerthella sinensis</name>
    <dbReference type="NCBI Taxonomy" id="242230"/>
    <lineage>
        <taxon>Bacteria</taxon>
        <taxon>Bacillati</taxon>
        <taxon>Actinomycetota</taxon>
        <taxon>Coriobacteriia</taxon>
        <taxon>Eggerthellales</taxon>
        <taxon>Eggerthellaceae</taxon>
        <taxon>Eggerthella</taxon>
    </lineage>
</organism>
<dbReference type="NCBIfam" id="TIGR00696">
    <property type="entry name" value="wecG_tagA_cpsF"/>
    <property type="match status" value="1"/>
</dbReference>
<reference evidence="3 5" key="1">
    <citation type="journal article" date="2018" name="Elife">
        <title>Discovery and characterization of a prevalent human gut bacterial enzyme sufficient for the inactivation of a family of plant toxins.</title>
        <authorList>
            <person name="Koppel N."/>
            <person name="Bisanz J.E."/>
            <person name="Pandelia M.E."/>
            <person name="Turnbaugh P.J."/>
            <person name="Balskus E.P."/>
        </authorList>
    </citation>
    <scope>NUCLEOTIDE SEQUENCE [LARGE SCALE GENOMIC DNA]</scope>
    <source>
        <strain evidence="3 5">DSM 16107</strain>
    </source>
</reference>
<protein>
    <submittedName>
        <fullName evidence="4">Glycosyltransferase</fullName>
    </submittedName>
</protein>
<evidence type="ECO:0000313" key="3">
    <source>
        <dbReference type="EMBL" id="RDB65380.1"/>
    </source>
</evidence>
<dbReference type="EMBL" id="PPTT01000039">
    <property type="protein sequence ID" value="RDB65380.1"/>
    <property type="molecule type" value="Genomic_DNA"/>
</dbReference>
<proteinExistence type="predicted"/>
<dbReference type="Proteomes" id="UP000270112">
    <property type="component" value="Unassembled WGS sequence"/>
</dbReference>
<dbReference type="RefSeq" id="WP_148044552.1">
    <property type="nucleotide sequence ID" value="NZ_JAJCHC010000015.1"/>
</dbReference>
<feature type="non-terminal residue" evidence="4">
    <location>
        <position position="1"/>
    </location>
</feature>
<dbReference type="InterPro" id="IPR004629">
    <property type="entry name" value="WecG_TagA_CpsF"/>
</dbReference>
<evidence type="ECO:0000256" key="2">
    <source>
        <dbReference type="ARBA" id="ARBA00022679"/>
    </source>
</evidence>
<dbReference type="AlphaFoldDB" id="A0A3N0IXE5"/>
<gene>
    <name evidence="3" type="ORF">C1876_15885</name>
    <name evidence="4" type="ORF">DMP09_09860</name>
</gene>
<dbReference type="Proteomes" id="UP000253817">
    <property type="component" value="Unassembled WGS sequence"/>
</dbReference>
<evidence type="ECO:0000313" key="5">
    <source>
        <dbReference type="Proteomes" id="UP000253817"/>
    </source>
</evidence>
<comment type="caution">
    <text evidence="4">The sequence shown here is derived from an EMBL/GenBank/DDBJ whole genome shotgun (WGS) entry which is preliminary data.</text>
</comment>
<dbReference type="EMBL" id="QICC01000038">
    <property type="protein sequence ID" value="RNM41376.1"/>
    <property type="molecule type" value="Genomic_DNA"/>
</dbReference>
<name>A0A3N0IXE5_9ACTN</name>